<dbReference type="PANTHER" id="PTHR32011">
    <property type="entry name" value="OS08G0472400 PROTEIN"/>
    <property type="match status" value="1"/>
</dbReference>
<dbReference type="Proteomes" id="UP001567538">
    <property type="component" value="Unassembled WGS sequence"/>
</dbReference>
<evidence type="ECO:0000313" key="2">
    <source>
        <dbReference type="Proteomes" id="UP001567538"/>
    </source>
</evidence>
<name>A0ABD1G9W1_SALDI</name>
<protein>
    <recommendedName>
        <fullName evidence="3">Knr4/Smi1-like domain-containing protein</fullName>
    </recommendedName>
</protein>
<dbReference type="PANTHER" id="PTHR32011:SF2">
    <property type="entry name" value="OS08G0472400 PROTEIN"/>
    <property type="match status" value="1"/>
</dbReference>
<keyword evidence="2" id="KW-1185">Reference proteome</keyword>
<dbReference type="EMBL" id="JBEAFC010000009">
    <property type="protein sequence ID" value="KAL1540906.1"/>
    <property type="molecule type" value="Genomic_DNA"/>
</dbReference>
<evidence type="ECO:0000313" key="1">
    <source>
        <dbReference type="EMBL" id="KAL1540906.1"/>
    </source>
</evidence>
<dbReference type="AlphaFoldDB" id="A0ABD1G9W1"/>
<reference evidence="1 2" key="1">
    <citation type="submission" date="2024-06" db="EMBL/GenBank/DDBJ databases">
        <title>A chromosome level genome sequence of Diviner's sage (Salvia divinorum).</title>
        <authorList>
            <person name="Ford S.A."/>
            <person name="Ro D.-K."/>
            <person name="Ness R.W."/>
            <person name="Phillips M.A."/>
        </authorList>
    </citation>
    <scope>NUCLEOTIDE SEQUENCE [LARGE SCALE GENOMIC DNA]</scope>
    <source>
        <strain evidence="1">SAF-2024a</strain>
        <tissue evidence="1">Leaf</tissue>
    </source>
</reference>
<organism evidence="1 2">
    <name type="scientific">Salvia divinorum</name>
    <name type="common">Maria pastora</name>
    <name type="synonym">Diviner's sage</name>
    <dbReference type="NCBI Taxonomy" id="28513"/>
    <lineage>
        <taxon>Eukaryota</taxon>
        <taxon>Viridiplantae</taxon>
        <taxon>Streptophyta</taxon>
        <taxon>Embryophyta</taxon>
        <taxon>Tracheophyta</taxon>
        <taxon>Spermatophyta</taxon>
        <taxon>Magnoliopsida</taxon>
        <taxon>eudicotyledons</taxon>
        <taxon>Gunneridae</taxon>
        <taxon>Pentapetalae</taxon>
        <taxon>asterids</taxon>
        <taxon>lamiids</taxon>
        <taxon>Lamiales</taxon>
        <taxon>Lamiaceae</taxon>
        <taxon>Nepetoideae</taxon>
        <taxon>Mentheae</taxon>
        <taxon>Salviinae</taxon>
        <taxon>Salvia</taxon>
        <taxon>Salvia subgen. Calosphace</taxon>
    </lineage>
</organism>
<proteinExistence type="predicted"/>
<evidence type="ECO:0008006" key="3">
    <source>
        <dbReference type="Google" id="ProtNLM"/>
    </source>
</evidence>
<gene>
    <name evidence="1" type="ORF">AAHA92_25190</name>
</gene>
<accession>A0ABD1G9W1</accession>
<comment type="caution">
    <text evidence="1">The sequence shown here is derived from an EMBL/GenBank/DDBJ whole genome shotgun (WGS) entry which is preliminary data.</text>
</comment>
<sequence>MVDVDRRVTSLNPSHVAGLRRLSARAAAAATPSAPCNSLLSFTSLADKVISDLQNSGVHIQPGLSESELALAEAEFGFAFPPDLKAVLSSGFPYGAGFPDWRSARVQLRAAIDLPIASVSFHIARNALWSKTWGPRPADPEKAMKIGRNALKRAPLLIPVFDHCYIPCNPCLAGNPIFYVDENRIFCCGFDLADFFERQSPCPKIQRSISERSATSLLSSSSLADSSRRSLDAGGLAPRWVEFWSEAAVDRRRRDSDSSSSSSSSEILPRSEMPEWVGEYVEQVGSVLRRSGWAESDVAEIVHVSASGFFVDGEMVMLDSQSVLDALLLKVDRYSDTLRKAGWSSEEVAEALGFDFRQEEKKKPPTKKLSPELLRRLAKLAESVNGSSSSLLT</sequence>